<keyword evidence="1 3" id="KW-0315">Glutamine amidotransferase</keyword>
<dbReference type="SUPFAM" id="SSF56235">
    <property type="entry name" value="N-terminal nucleophile aminohydrolases (Ntn hydrolases)"/>
    <property type="match status" value="1"/>
</dbReference>
<organism evidence="3 4">
    <name type="scientific">Chitinivibrio alkaliphilus ACht1</name>
    <dbReference type="NCBI Taxonomy" id="1313304"/>
    <lineage>
        <taxon>Bacteria</taxon>
        <taxon>Pseudomonadati</taxon>
        <taxon>Fibrobacterota</taxon>
        <taxon>Chitinivibrionia</taxon>
        <taxon>Chitinivibrionales</taxon>
        <taxon>Chitinivibrionaceae</taxon>
        <taxon>Chitinivibrio</taxon>
    </lineage>
</organism>
<dbReference type="eggNOG" id="COG0121">
    <property type="taxonomic scope" value="Bacteria"/>
</dbReference>
<dbReference type="Gene3D" id="3.60.20.10">
    <property type="entry name" value="Glutamine Phosphoribosylpyrophosphate, subunit 1, domain 1"/>
    <property type="match status" value="1"/>
</dbReference>
<comment type="caution">
    <text evidence="3">The sequence shown here is derived from an EMBL/GenBank/DDBJ whole genome shotgun (WGS) entry which is preliminary data.</text>
</comment>
<dbReference type="Proteomes" id="UP000017148">
    <property type="component" value="Unassembled WGS sequence"/>
</dbReference>
<feature type="domain" description="Glutamine amidotransferase type-2" evidence="2">
    <location>
        <begin position="2"/>
        <end position="249"/>
    </location>
</feature>
<evidence type="ECO:0000313" key="4">
    <source>
        <dbReference type="Proteomes" id="UP000017148"/>
    </source>
</evidence>
<name>U7D699_9BACT</name>
<dbReference type="PANTHER" id="PTHR42824:SF1">
    <property type="entry name" value="GLUTAMINE AMIDOTRANSFERASE YAFJ-RELATED"/>
    <property type="match status" value="1"/>
</dbReference>
<dbReference type="InterPro" id="IPR029055">
    <property type="entry name" value="Ntn_hydrolases_N"/>
</dbReference>
<dbReference type="AlphaFoldDB" id="U7D699"/>
<dbReference type="STRING" id="1313304.CALK_1667"/>
<dbReference type="PROSITE" id="PS51278">
    <property type="entry name" value="GATASE_TYPE_2"/>
    <property type="match status" value="1"/>
</dbReference>
<dbReference type="EMBL" id="ASJR01000013">
    <property type="protein sequence ID" value="ERP31463.1"/>
    <property type="molecule type" value="Genomic_DNA"/>
</dbReference>
<evidence type="ECO:0000313" key="3">
    <source>
        <dbReference type="EMBL" id="ERP31463.1"/>
    </source>
</evidence>
<reference evidence="3 4" key="1">
    <citation type="journal article" date="2013" name="Environ. Microbiol.">
        <title>Genome analysis of Chitinivibrio alkaliphilus gen. nov., sp. nov., a novel extremely haloalkaliphilic anaerobic chitinolytic bacterium from the candidate phylum Termite Group 3.</title>
        <authorList>
            <person name="Sorokin D.Y."/>
            <person name="Gumerov V.M."/>
            <person name="Rakitin A.L."/>
            <person name="Beletsky A.V."/>
            <person name="Damste J.S."/>
            <person name="Muyzer G."/>
            <person name="Mardanov A.V."/>
            <person name="Ravin N.V."/>
        </authorList>
    </citation>
    <scope>NUCLEOTIDE SEQUENCE [LARGE SCALE GENOMIC DNA]</scope>
    <source>
        <strain evidence="3 4">ACht1</strain>
    </source>
</reference>
<accession>U7D699</accession>
<gene>
    <name evidence="3" type="ORF">CALK_1667</name>
</gene>
<dbReference type="PANTHER" id="PTHR42824">
    <property type="entry name" value="GLUTAMINE AMIDOTRANSFERASE"/>
    <property type="match status" value="1"/>
</dbReference>
<dbReference type="InterPro" id="IPR017932">
    <property type="entry name" value="GATase_2_dom"/>
</dbReference>
<proteinExistence type="predicted"/>
<dbReference type="CDD" id="cd01908">
    <property type="entry name" value="YafJ"/>
    <property type="match status" value="1"/>
</dbReference>
<dbReference type="OrthoDB" id="321954at2"/>
<dbReference type="InterPro" id="IPR026869">
    <property type="entry name" value="EgtC-like"/>
</dbReference>
<evidence type="ECO:0000256" key="1">
    <source>
        <dbReference type="ARBA" id="ARBA00022962"/>
    </source>
</evidence>
<dbReference type="RefSeq" id="WP_022637112.1">
    <property type="nucleotide sequence ID" value="NZ_ASJR01000013.1"/>
</dbReference>
<keyword evidence="3" id="KW-0808">Transferase</keyword>
<protein>
    <submittedName>
        <fullName evidence="3">Glutamine amidotransferase class-ii</fullName>
    </submittedName>
</protein>
<keyword evidence="4" id="KW-1185">Reference proteome</keyword>
<evidence type="ECO:0000259" key="2">
    <source>
        <dbReference type="PROSITE" id="PS51278"/>
    </source>
</evidence>
<sequence>MCQLLGMSANTPTDIRFSFSGLRVRGGERGPHRDGYGLCLYRQRGVQAFHDFLPASQSDLAVLLERLPIKADVALGHIRQANVGVVSLVNTHPFIREWRGRYWSFAHNGQFRGSKGLPQTYYTPVGTTDSEAGFCWIMNQLRALARPPGEKRLCTLLHQFFQDLDTRGIFNAMLTDGDRFFTYCSKSLYWITRRAPFGQAKLVDRDMMVDFSRETTPRDVVTLIATEPLTEDEAWTAMQPGELILWKNGEIVWRGV</sequence>
<dbReference type="GO" id="GO:0016740">
    <property type="term" value="F:transferase activity"/>
    <property type="evidence" value="ECO:0007669"/>
    <property type="project" value="UniProtKB-KW"/>
</dbReference>
<dbReference type="Pfam" id="PF13230">
    <property type="entry name" value="GATase_4"/>
    <property type="match status" value="1"/>
</dbReference>
<dbReference type="PATRIC" id="fig|1313304.3.peg.1587"/>